<dbReference type="EMBL" id="DS989846">
    <property type="protein sequence ID" value="EDX76299.1"/>
    <property type="molecule type" value="Genomic_DNA"/>
</dbReference>
<proteinExistence type="predicted"/>
<evidence type="ECO:0000313" key="2">
    <source>
        <dbReference type="EMBL" id="EDX76299.1"/>
    </source>
</evidence>
<evidence type="ECO:0000313" key="3">
    <source>
        <dbReference type="Proteomes" id="UP000003835"/>
    </source>
</evidence>
<dbReference type="OrthoDB" id="9768561at2"/>
<feature type="compositionally biased region" description="Basic and acidic residues" evidence="1">
    <location>
        <begin position="1"/>
        <end position="11"/>
    </location>
</feature>
<dbReference type="Proteomes" id="UP000003835">
    <property type="component" value="Unassembled WGS sequence"/>
</dbReference>
<keyword evidence="3" id="KW-1185">Reference proteome</keyword>
<name>B4VNN4_9CYAN</name>
<organism evidence="2 3">
    <name type="scientific">Coleofasciculus chthonoplastes PCC 7420</name>
    <dbReference type="NCBI Taxonomy" id="118168"/>
    <lineage>
        <taxon>Bacteria</taxon>
        <taxon>Bacillati</taxon>
        <taxon>Cyanobacteriota</taxon>
        <taxon>Cyanophyceae</taxon>
        <taxon>Coleofasciculales</taxon>
        <taxon>Coleofasciculaceae</taxon>
        <taxon>Coleofasciculus</taxon>
    </lineage>
</organism>
<sequence length="68" mass="7199">MRGIHSREKGARLCAPTSPQSPGSESESDGNPVAVVNTDGNYKYVGRLVVDFDENGVIIPDSIDLGIP</sequence>
<dbReference type="InterPro" id="IPR029052">
    <property type="entry name" value="Metallo-depent_PP-like"/>
</dbReference>
<dbReference type="RefSeq" id="WP_006100033.1">
    <property type="nucleotide sequence ID" value="NZ_DS989846.1"/>
</dbReference>
<dbReference type="Gene3D" id="3.60.21.10">
    <property type="match status" value="1"/>
</dbReference>
<dbReference type="STRING" id="118168.MC7420_4555"/>
<feature type="region of interest" description="Disordered" evidence="1">
    <location>
        <begin position="1"/>
        <end position="34"/>
    </location>
</feature>
<protein>
    <submittedName>
        <fullName evidence="2">Uncharacterized protein</fullName>
    </submittedName>
</protein>
<gene>
    <name evidence="2" type="ORF">MC7420_4555</name>
</gene>
<accession>B4VNN4</accession>
<dbReference type="eggNOG" id="COG0737">
    <property type="taxonomic scope" value="Bacteria"/>
</dbReference>
<reference evidence="2 3" key="1">
    <citation type="submission" date="2008-07" db="EMBL/GenBank/DDBJ databases">
        <authorList>
            <person name="Tandeau de Marsac N."/>
            <person name="Ferriera S."/>
            <person name="Johnson J."/>
            <person name="Kravitz S."/>
            <person name="Beeson K."/>
            <person name="Sutton G."/>
            <person name="Rogers Y.-H."/>
            <person name="Friedman R."/>
            <person name="Frazier M."/>
            <person name="Venter J.C."/>
        </authorList>
    </citation>
    <scope>NUCLEOTIDE SEQUENCE [LARGE SCALE GENOMIC DNA]</scope>
    <source>
        <strain evidence="2 3">PCC 7420</strain>
    </source>
</reference>
<evidence type="ECO:0000256" key="1">
    <source>
        <dbReference type="SAM" id="MobiDB-lite"/>
    </source>
</evidence>
<dbReference type="HOGENOM" id="CLU_2786699_0_0_3"/>
<dbReference type="AlphaFoldDB" id="B4VNN4"/>